<keyword evidence="3" id="KW-1185">Reference proteome</keyword>
<evidence type="ECO:0000313" key="3">
    <source>
        <dbReference type="Proteomes" id="UP000799424"/>
    </source>
</evidence>
<reference evidence="2" key="1">
    <citation type="journal article" date="2020" name="Stud. Mycol.">
        <title>101 Dothideomycetes genomes: a test case for predicting lifestyles and emergence of pathogens.</title>
        <authorList>
            <person name="Haridas S."/>
            <person name="Albert R."/>
            <person name="Binder M."/>
            <person name="Bloem J."/>
            <person name="Labutti K."/>
            <person name="Salamov A."/>
            <person name="Andreopoulos B."/>
            <person name="Baker S."/>
            <person name="Barry K."/>
            <person name="Bills G."/>
            <person name="Bluhm B."/>
            <person name="Cannon C."/>
            <person name="Castanera R."/>
            <person name="Culley D."/>
            <person name="Daum C."/>
            <person name="Ezra D."/>
            <person name="Gonzalez J."/>
            <person name="Henrissat B."/>
            <person name="Kuo A."/>
            <person name="Liang C."/>
            <person name="Lipzen A."/>
            <person name="Lutzoni F."/>
            <person name="Magnuson J."/>
            <person name="Mondo S."/>
            <person name="Nolan M."/>
            <person name="Ohm R."/>
            <person name="Pangilinan J."/>
            <person name="Park H.-J."/>
            <person name="Ramirez L."/>
            <person name="Alfaro M."/>
            <person name="Sun H."/>
            <person name="Tritt A."/>
            <person name="Yoshinaga Y."/>
            <person name="Zwiers L.-H."/>
            <person name="Turgeon B."/>
            <person name="Goodwin S."/>
            <person name="Spatafora J."/>
            <person name="Crous P."/>
            <person name="Grigoriev I."/>
        </authorList>
    </citation>
    <scope>NUCLEOTIDE SEQUENCE</scope>
    <source>
        <strain evidence="2">CBS 113818</strain>
    </source>
</reference>
<name>A0A6A7AMB4_9PLEO</name>
<accession>A0A6A7AMB4</accession>
<gene>
    <name evidence="2" type="ORF">CC86DRAFT_14688</name>
</gene>
<dbReference type="AlphaFoldDB" id="A0A6A7AMB4"/>
<organism evidence="2 3">
    <name type="scientific">Ophiobolus disseminans</name>
    <dbReference type="NCBI Taxonomy" id="1469910"/>
    <lineage>
        <taxon>Eukaryota</taxon>
        <taxon>Fungi</taxon>
        <taxon>Dikarya</taxon>
        <taxon>Ascomycota</taxon>
        <taxon>Pezizomycotina</taxon>
        <taxon>Dothideomycetes</taxon>
        <taxon>Pleosporomycetidae</taxon>
        <taxon>Pleosporales</taxon>
        <taxon>Pleosporineae</taxon>
        <taxon>Phaeosphaeriaceae</taxon>
        <taxon>Ophiobolus</taxon>
    </lineage>
</organism>
<dbReference type="Proteomes" id="UP000799424">
    <property type="component" value="Unassembled WGS sequence"/>
</dbReference>
<evidence type="ECO:0000256" key="1">
    <source>
        <dbReference type="SAM" id="MobiDB-lite"/>
    </source>
</evidence>
<evidence type="ECO:0000313" key="2">
    <source>
        <dbReference type="EMBL" id="KAF2833758.1"/>
    </source>
</evidence>
<feature type="region of interest" description="Disordered" evidence="1">
    <location>
        <begin position="37"/>
        <end position="56"/>
    </location>
</feature>
<proteinExistence type="predicted"/>
<dbReference type="OrthoDB" id="3676551at2759"/>
<dbReference type="EMBL" id="MU006216">
    <property type="protein sequence ID" value="KAF2833758.1"/>
    <property type="molecule type" value="Genomic_DNA"/>
</dbReference>
<protein>
    <submittedName>
        <fullName evidence="2">Uncharacterized protein</fullName>
    </submittedName>
</protein>
<sequence>MPHIRSQNISAPVVIISSAGRTVSYTNSHSTPLSVSSLESSAYDTHPHQDTSSVAPQLRPGGMLRRLQIPLQASPSYPSPSSPRSVTHRGYPWAFPHQLDPLACGNIMTPRPGPYPTEWVWNSWCPWSRSLAASCKLTDEDRAFFAFLVDCAMKMFICASPKFDEAADPSDSPTLRGECFMQHASYLLNGFQDGQN</sequence>